<dbReference type="Proteomes" id="UP000190435">
    <property type="component" value="Unassembled WGS sequence"/>
</dbReference>
<dbReference type="InterPro" id="IPR011335">
    <property type="entry name" value="Restrct_endonuc-II-like"/>
</dbReference>
<reference evidence="2 4" key="1">
    <citation type="submission" date="2017-02" db="EMBL/GenBank/DDBJ databases">
        <title>Draft genome sequence of Moraxella caviae CCUG 355 type strain.</title>
        <authorList>
            <person name="Engstrom-Jakobsson H."/>
            <person name="Salva-Serra F."/>
            <person name="Thorell K."/>
            <person name="Gonzales-Siles L."/>
            <person name="Karlsson R."/>
            <person name="Boulund F."/>
            <person name="Engstrand L."/>
            <person name="Moore E."/>
        </authorList>
    </citation>
    <scope>NUCLEOTIDE SEQUENCE [LARGE SCALE GENOMIC DNA]</scope>
    <source>
        <strain evidence="2 4">CCUG 355</strain>
    </source>
</reference>
<reference evidence="3 5" key="2">
    <citation type="submission" date="2018-06" db="EMBL/GenBank/DDBJ databases">
        <authorList>
            <consortium name="Pathogen Informatics"/>
            <person name="Doyle S."/>
        </authorList>
    </citation>
    <scope>NUCLEOTIDE SEQUENCE [LARGE SCALE GENOMIC DNA]</scope>
    <source>
        <strain evidence="3 5">NCTC10293</strain>
    </source>
</reference>
<evidence type="ECO:0000313" key="2">
    <source>
        <dbReference type="EMBL" id="OOR91887.1"/>
    </source>
</evidence>
<dbReference type="PANTHER" id="PTHR36558:SF1">
    <property type="entry name" value="RESTRICTION ENDONUCLEASE DOMAIN-CONTAINING PROTEIN-RELATED"/>
    <property type="match status" value="1"/>
</dbReference>
<dbReference type="InterPro" id="IPR008538">
    <property type="entry name" value="Uma2"/>
</dbReference>
<evidence type="ECO:0000313" key="4">
    <source>
        <dbReference type="Proteomes" id="UP000190435"/>
    </source>
</evidence>
<dbReference type="EMBL" id="UGQE01000001">
    <property type="protein sequence ID" value="STZ09739.1"/>
    <property type="molecule type" value="Genomic_DNA"/>
</dbReference>
<evidence type="ECO:0000259" key="1">
    <source>
        <dbReference type="Pfam" id="PF05685"/>
    </source>
</evidence>
<dbReference type="Proteomes" id="UP000255279">
    <property type="component" value="Unassembled WGS sequence"/>
</dbReference>
<dbReference type="Pfam" id="PF05685">
    <property type="entry name" value="Uma2"/>
    <property type="match status" value="1"/>
</dbReference>
<gene>
    <name evidence="2" type="ORF">B0181_02325</name>
    <name evidence="3" type="ORF">NCTC10293_00049</name>
</gene>
<keyword evidence="4" id="KW-1185">Reference proteome</keyword>
<name>A0A1T0A858_9GAMM</name>
<dbReference type="EMBL" id="MUXU01000018">
    <property type="protein sequence ID" value="OOR91887.1"/>
    <property type="molecule type" value="Genomic_DNA"/>
</dbReference>
<evidence type="ECO:0000313" key="3">
    <source>
        <dbReference type="EMBL" id="STZ09739.1"/>
    </source>
</evidence>
<dbReference type="CDD" id="cd06260">
    <property type="entry name" value="DUF820-like"/>
    <property type="match status" value="1"/>
</dbReference>
<organism evidence="2 4">
    <name type="scientific">Moraxella caviae</name>
    <dbReference type="NCBI Taxonomy" id="34060"/>
    <lineage>
        <taxon>Bacteria</taxon>
        <taxon>Pseudomonadati</taxon>
        <taxon>Pseudomonadota</taxon>
        <taxon>Gammaproteobacteria</taxon>
        <taxon>Moraxellales</taxon>
        <taxon>Moraxellaceae</taxon>
        <taxon>Moraxella</taxon>
    </lineage>
</organism>
<protein>
    <submittedName>
        <fullName evidence="2">Restriction endonuclease</fullName>
    </submittedName>
</protein>
<keyword evidence="2" id="KW-0378">Hydrolase</keyword>
<dbReference type="Gene3D" id="3.90.1570.10">
    <property type="entry name" value="tt1808, chain A"/>
    <property type="match status" value="1"/>
</dbReference>
<dbReference type="InterPro" id="IPR012296">
    <property type="entry name" value="Nuclease_put_TT1808"/>
</dbReference>
<dbReference type="GO" id="GO:0004519">
    <property type="term" value="F:endonuclease activity"/>
    <property type="evidence" value="ECO:0007669"/>
    <property type="project" value="UniProtKB-KW"/>
</dbReference>
<proteinExistence type="predicted"/>
<dbReference type="PANTHER" id="PTHR36558">
    <property type="entry name" value="GLR1098 PROTEIN"/>
    <property type="match status" value="1"/>
</dbReference>
<dbReference type="RefSeq" id="WP_078275877.1">
    <property type="nucleotide sequence ID" value="NZ_CAACXO010000023.1"/>
</dbReference>
<dbReference type="SUPFAM" id="SSF52980">
    <property type="entry name" value="Restriction endonuclease-like"/>
    <property type="match status" value="1"/>
</dbReference>
<sequence length="189" mass="21341">MITQLSQLDLNKRYTYADYLSWQIKEGIELIYGKITAMSPAPVRLHQKISMVLSAKLYQHLEGLACDVYTAPFDVRLLIDDSESVVQPDICVVCDTTKLTERGCDGAPDIVVEILSPSNSKKEMGVKFNLYQDAGVREYWIIDPTYKTVLMYVLQNGKFVGLKPFVSGETIRSTVLPEFCLALDKLFDD</sequence>
<accession>A0A1T0A858</accession>
<keyword evidence="2" id="KW-0255">Endonuclease</keyword>
<dbReference type="OrthoDB" id="9799703at2"/>
<keyword evidence="2" id="KW-0540">Nuclease</keyword>
<evidence type="ECO:0000313" key="5">
    <source>
        <dbReference type="Proteomes" id="UP000255279"/>
    </source>
</evidence>
<feature type="domain" description="Putative restriction endonuclease" evidence="1">
    <location>
        <begin position="18"/>
        <end position="183"/>
    </location>
</feature>
<dbReference type="AlphaFoldDB" id="A0A1T0A858"/>